<comment type="caution">
    <text evidence="2">The sequence shown here is derived from an EMBL/GenBank/DDBJ whole genome shotgun (WGS) entry which is preliminary data.</text>
</comment>
<reference evidence="2 3" key="2">
    <citation type="submission" date="2011-10" db="EMBL/GenBank/DDBJ databases">
        <title>The Genome Sequence of Simonsiella muelleri ATCC 29453.</title>
        <authorList>
            <consortium name="The Broad Institute Genome Sequencing Platform"/>
            <consortium name="The Broad Institute Genome Sequencing Center for Infectious Disease"/>
            <person name="Earl A."/>
            <person name="Ward D."/>
            <person name="Feldgarden M."/>
            <person name="Gevers D."/>
            <person name="Izard J."/>
            <person name="Baranova O.V."/>
            <person name="Blanton J.M."/>
            <person name="Tanner A.C."/>
            <person name="Dewhirst F."/>
            <person name="Young S.K."/>
            <person name="Zeng Q."/>
            <person name="Gargeya S."/>
            <person name="Fitzgerald M."/>
            <person name="Haas B."/>
            <person name="Abouelleil A."/>
            <person name="Alvarado L."/>
            <person name="Arachchi H.M."/>
            <person name="Berlin A."/>
            <person name="Brown A."/>
            <person name="Chapman S.B."/>
            <person name="Chen Z."/>
            <person name="Dunbar C."/>
            <person name="Freedman E."/>
            <person name="Gearin G."/>
            <person name="Goldberg J."/>
            <person name="Griggs A."/>
            <person name="Gujja S."/>
            <person name="Heiman D."/>
            <person name="Howarth C."/>
            <person name="Larson L."/>
            <person name="Lui A."/>
            <person name="MacDonald P.J.P."/>
            <person name="Montmayeur A."/>
            <person name="Murphy C."/>
            <person name="Neiman D."/>
            <person name="Pearson M."/>
            <person name="Priest M."/>
            <person name="Roberts A."/>
            <person name="Saif S."/>
            <person name="Shea T."/>
            <person name="Shenoy N."/>
            <person name="Sisk P."/>
            <person name="Stolte C."/>
            <person name="Sykes S."/>
            <person name="Wortman J."/>
            <person name="Nusbaum C."/>
            <person name="Birren B."/>
        </authorList>
    </citation>
    <scope>NUCLEOTIDE SEQUENCE [LARGE SCALE GENOMIC DNA]</scope>
    <source>
        <strain evidence="2 3">ATCC 29453</strain>
    </source>
</reference>
<feature type="chain" id="PRO_5004776894" description="Lipoprotein" evidence="1">
    <location>
        <begin position="19"/>
        <end position="152"/>
    </location>
</feature>
<evidence type="ECO:0000313" key="2">
    <source>
        <dbReference type="EMBL" id="EFG31090.2"/>
    </source>
</evidence>
<evidence type="ECO:0000256" key="1">
    <source>
        <dbReference type="SAM" id="SignalP"/>
    </source>
</evidence>
<evidence type="ECO:0000313" key="3">
    <source>
        <dbReference type="Proteomes" id="UP000017813"/>
    </source>
</evidence>
<name>V9HLI5_9NEIS</name>
<dbReference type="AlphaFoldDB" id="V9HLI5"/>
<proteinExistence type="predicted"/>
<dbReference type="OrthoDB" id="8607029at2"/>
<dbReference type="EMBL" id="ADCY02000029">
    <property type="protein sequence ID" value="EFG31090.2"/>
    <property type="molecule type" value="Genomic_DNA"/>
</dbReference>
<evidence type="ECO:0008006" key="4">
    <source>
        <dbReference type="Google" id="ProtNLM"/>
    </source>
</evidence>
<organism evidence="2 3">
    <name type="scientific">Simonsiella muelleri ATCC 29453</name>
    <dbReference type="NCBI Taxonomy" id="641147"/>
    <lineage>
        <taxon>Bacteria</taxon>
        <taxon>Pseudomonadati</taxon>
        <taxon>Pseudomonadota</taxon>
        <taxon>Betaproteobacteria</taxon>
        <taxon>Neisseriales</taxon>
        <taxon>Neisseriaceae</taxon>
        <taxon>Simonsiella</taxon>
    </lineage>
</organism>
<sequence>MKKLALILMTSILMTACAGSGTTASNDTSAGIGGAIGSIFNGGSSSRGETSSGAKGITASLIKMYVNNQCVSNLQARQEWRLASLAMTAEKQAEWEGKICGCVSEEAPNQVTAADLASAMTEAGRTKLMTEITAKTVTACYKRLFTGMVTGK</sequence>
<dbReference type="STRING" id="641147.HMPREF9021_00919"/>
<feature type="signal peptide" evidence="1">
    <location>
        <begin position="1"/>
        <end position="18"/>
    </location>
</feature>
<protein>
    <recommendedName>
        <fullName evidence="4">Lipoprotein</fullName>
    </recommendedName>
</protein>
<reference evidence="2 3" key="1">
    <citation type="submission" date="2010-03" db="EMBL/GenBank/DDBJ databases">
        <authorList>
            <consortium name="The Broad Institute Genome Sequencing Platform"/>
            <person name="Ward D."/>
            <person name="Earl A."/>
            <person name="Feldgarden M."/>
            <person name="Gevers D."/>
            <person name="Young S."/>
            <person name="Zeng Q."/>
            <person name="Koehrsen M."/>
            <person name="Alvarado L."/>
            <person name="Berlin A.M."/>
            <person name="Borenstein D."/>
            <person name="Chapman S.B."/>
            <person name="Chen Z."/>
            <person name="Engels R."/>
            <person name="Freedman E."/>
            <person name="Gellesch M."/>
            <person name="Goldberg J."/>
            <person name="Griggs A."/>
            <person name="Gujja S."/>
            <person name="Heilman E.R."/>
            <person name="Heiman D.I."/>
            <person name="Hepburn T.A."/>
            <person name="Howarth C."/>
            <person name="Jen D."/>
            <person name="Larson L."/>
            <person name="Mehta T."/>
            <person name="Park D."/>
            <person name="Pearson M."/>
            <person name="Richards J."/>
            <person name="Roberts A."/>
            <person name="Saif S."/>
            <person name="Shea T.D."/>
            <person name="Shenoy N."/>
            <person name="Sisk P."/>
            <person name="Stolte C."/>
            <person name="Sykes S.N."/>
            <person name="Walk T."/>
            <person name="White J."/>
            <person name="Yandava C."/>
            <person name="Izard J."/>
            <person name="Baranova O.V."/>
            <person name="Blanton J.M."/>
            <person name="Tanner A.C."/>
            <person name="Dewhirst F."/>
            <person name="Haas B."/>
            <person name="Nusbaum C."/>
            <person name="Birren B."/>
        </authorList>
    </citation>
    <scope>NUCLEOTIDE SEQUENCE [LARGE SCALE GENOMIC DNA]</scope>
    <source>
        <strain evidence="2 3">ATCC 29453</strain>
    </source>
</reference>
<dbReference type="eggNOG" id="ENOG503346E">
    <property type="taxonomic scope" value="Bacteria"/>
</dbReference>
<dbReference type="HOGENOM" id="CLU_136024_0_0_4"/>
<dbReference type="RefSeq" id="WP_002641899.1">
    <property type="nucleotide sequence ID" value="NZ_CP019448.1"/>
</dbReference>
<keyword evidence="3" id="KW-1185">Reference proteome</keyword>
<gene>
    <name evidence="2" type="ORF">HMPREF9021_00919</name>
</gene>
<dbReference type="Proteomes" id="UP000017813">
    <property type="component" value="Unassembled WGS sequence"/>
</dbReference>
<keyword evidence="1" id="KW-0732">Signal</keyword>
<dbReference type="PROSITE" id="PS51257">
    <property type="entry name" value="PROKAR_LIPOPROTEIN"/>
    <property type="match status" value="1"/>
</dbReference>
<accession>V9HLI5</accession>